<dbReference type="OrthoDB" id="286427at2"/>
<sequence length="68" mass="7782">MIRDNQSEFSKRANAAMKETRKVVVERARKHSTPIVLWRDGKIVELDPFSSEFDDAIDETTTDNAADK</sequence>
<accession>A0A5C5Y7A1</accession>
<dbReference type="RefSeq" id="WP_146439854.1">
    <property type="nucleotide sequence ID" value="NZ_SJPL01000001.1"/>
</dbReference>
<dbReference type="EMBL" id="SJPL01000001">
    <property type="protein sequence ID" value="TWT71546.1"/>
    <property type="molecule type" value="Genomic_DNA"/>
</dbReference>
<proteinExistence type="predicted"/>
<dbReference type="Proteomes" id="UP000317238">
    <property type="component" value="Unassembled WGS sequence"/>
</dbReference>
<keyword evidence="2" id="KW-1185">Reference proteome</keyword>
<evidence type="ECO:0000313" key="2">
    <source>
        <dbReference type="Proteomes" id="UP000317238"/>
    </source>
</evidence>
<protein>
    <submittedName>
        <fullName evidence="1">Uncharacterized protein</fullName>
    </submittedName>
</protein>
<organism evidence="1 2">
    <name type="scientific">Crateriforma conspicua</name>
    <dbReference type="NCBI Taxonomy" id="2527996"/>
    <lineage>
        <taxon>Bacteria</taxon>
        <taxon>Pseudomonadati</taxon>
        <taxon>Planctomycetota</taxon>
        <taxon>Planctomycetia</taxon>
        <taxon>Planctomycetales</taxon>
        <taxon>Planctomycetaceae</taxon>
        <taxon>Crateriforma</taxon>
    </lineage>
</organism>
<gene>
    <name evidence="1" type="ORF">Pan14r_38560</name>
</gene>
<dbReference type="AlphaFoldDB" id="A0A5C5Y7A1"/>
<name>A0A5C5Y7A1_9PLAN</name>
<evidence type="ECO:0000313" key="1">
    <source>
        <dbReference type="EMBL" id="TWT71546.1"/>
    </source>
</evidence>
<comment type="caution">
    <text evidence="1">The sequence shown here is derived from an EMBL/GenBank/DDBJ whole genome shotgun (WGS) entry which is preliminary data.</text>
</comment>
<reference evidence="1 2" key="1">
    <citation type="submission" date="2019-02" db="EMBL/GenBank/DDBJ databases">
        <title>Deep-cultivation of Planctomycetes and their phenomic and genomic characterization uncovers novel biology.</title>
        <authorList>
            <person name="Wiegand S."/>
            <person name="Jogler M."/>
            <person name="Boedeker C."/>
            <person name="Pinto D."/>
            <person name="Vollmers J."/>
            <person name="Rivas-Marin E."/>
            <person name="Kohn T."/>
            <person name="Peeters S.H."/>
            <person name="Heuer A."/>
            <person name="Rast P."/>
            <person name="Oberbeckmann S."/>
            <person name="Bunk B."/>
            <person name="Jeske O."/>
            <person name="Meyerdierks A."/>
            <person name="Storesund J.E."/>
            <person name="Kallscheuer N."/>
            <person name="Luecker S."/>
            <person name="Lage O.M."/>
            <person name="Pohl T."/>
            <person name="Merkel B.J."/>
            <person name="Hornburger P."/>
            <person name="Mueller R.-W."/>
            <person name="Bruemmer F."/>
            <person name="Labrenz M."/>
            <person name="Spormann A.M."/>
            <person name="Op Den Camp H."/>
            <person name="Overmann J."/>
            <person name="Amann R."/>
            <person name="Jetten M.S.M."/>
            <person name="Mascher T."/>
            <person name="Medema M.H."/>
            <person name="Devos D.P."/>
            <person name="Kaster A.-K."/>
            <person name="Ovreas L."/>
            <person name="Rohde M."/>
            <person name="Galperin M.Y."/>
            <person name="Jogler C."/>
        </authorList>
    </citation>
    <scope>NUCLEOTIDE SEQUENCE [LARGE SCALE GENOMIC DNA]</scope>
    <source>
        <strain evidence="1 2">Pan14r</strain>
    </source>
</reference>